<sequence length="155" mass="18321">KNNGHNDGFEHKNRGARGRAGFILSRRRERSAKCSTQMENYFRAKDIVDDAVKVNTALMFLIDIALLWWREKTTYKRQSDIGTWQEFQCELKEQFYPEFIKEEARAKLQGITQRGIVGEYVQEFKELMLQVSDVTDKRLAFQNGLKSWVRHEVEQ</sequence>
<feature type="non-terminal residue" evidence="2">
    <location>
        <position position="155"/>
    </location>
</feature>
<keyword evidence="3" id="KW-1185">Reference proteome</keyword>
<organism evidence="2 3">
    <name type="scientific">Gossypium schwendimanii</name>
    <name type="common">Cotton</name>
    <dbReference type="NCBI Taxonomy" id="34291"/>
    <lineage>
        <taxon>Eukaryota</taxon>
        <taxon>Viridiplantae</taxon>
        <taxon>Streptophyta</taxon>
        <taxon>Embryophyta</taxon>
        <taxon>Tracheophyta</taxon>
        <taxon>Spermatophyta</taxon>
        <taxon>Magnoliopsida</taxon>
        <taxon>eudicotyledons</taxon>
        <taxon>Gunneridae</taxon>
        <taxon>Pentapetalae</taxon>
        <taxon>rosids</taxon>
        <taxon>malvids</taxon>
        <taxon>Malvales</taxon>
        <taxon>Malvaceae</taxon>
        <taxon>Malvoideae</taxon>
        <taxon>Gossypium</taxon>
    </lineage>
</organism>
<name>A0A7J9M488_GOSSC</name>
<evidence type="ECO:0000313" key="3">
    <source>
        <dbReference type="Proteomes" id="UP000593576"/>
    </source>
</evidence>
<comment type="caution">
    <text evidence="2">The sequence shown here is derived from an EMBL/GenBank/DDBJ whole genome shotgun (WGS) entry which is preliminary data.</text>
</comment>
<dbReference type="AlphaFoldDB" id="A0A7J9M488"/>
<proteinExistence type="predicted"/>
<dbReference type="EMBL" id="JABFAF010000009">
    <property type="protein sequence ID" value="MBA0865922.1"/>
    <property type="molecule type" value="Genomic_DNA"/>
</dbReference>
<reference evidence="2 3" key="1">
    <citation type="journal article" date="2019" name="Genome Biol. Evol.">
        <title>Insights into the evolution of the New World diploid cottons (Gossypium, subgenus Houzingenia) based on genome sequencing.</title>
        <authorList>
            <person name="Grover C.E."/>
            <person name="Arick M.A. 2nd"/>
            <person name="Thrash A."/>
            <person name="Conover J.L."/>
            <person name="Sanders W.S."/>
            <person name="Peterson D.G."/>
            <person name="Frelichowski J.E."/>
            <person name="Scheffler J.A."/>
            <person name="Scheffler B.E."/>
            <person name="Wendel J.F."/>
        </authorList>
    </citation>
    <scope>NUCLEOTIDE SEQUENCE [LARGE SCALE GENOMIC DNA]</scope>
    <source>
        <strain evidence="2">1</strain>
        <tissue evidence="2">Leaf</tissue>
    </source>
</reference>
<dbReference type="OrthoDB" id="1001469at2759"/>
<accession>A0A7J9M488</accession>
<gene>
    <name evidence="2" type="ORF">Goshw_016442</name>
</gene>
<feature type="non-terminal residue" evidence="2">
    <location>
        <position position="1"/>
    </location>
</feature>
<dbReference type="Proteomes" id="UP000593576">
    <property type="component" value="Unassembled WGS sequence"/>
</dbReference>
<dbReference type="InterPro" id="IPR005162">
    <property type="entry name" value="Retrotrans_gag_dom"/>
</dbReference>
<evidence type="ECO:0000313" key="2">
    <source>
        <dbReference type="EMBL" id="MBA0865922.1"/>
    </source>
</evidence>
<feature type="domain" description="Retrotransposon gag" evidence="1">
    <location>
        <begin position="57"/>
        <end position="146"/>
    </location>
</feature>
<dbReference type="Pfam" id="PF03732">
    <property type="entry name" value="Retrotrans_gag"/>
    <property type="match status" value="1"/>
</dbReference>
<protein>
    <recommendedName>
        <fullName evidence="1">Retrotransposon gag domain-containing protein</fullName>
    </recommendedName>
</protein>
<evidence type="ECO:0000259" key="1">
    <source>
        <dbReference type="Pfam" id="PF03732"/>
    </source>
</evidence>